<keyword evidence="4 7" id="KW-0812">Transmembrane</keyword>
<dbReference type="PANTHER" id="PTHR30012:SF0">
    <property type="entry name" value="TYPE II SECRETION SYSTEM PROTEIN F-RELATED"/>
    <property type="match status" value="1"/>
</dbReference>
<dbReference type="STRING" id="237069.SAMN05216498_1596"/>
<dbReference type="EMBL" id="FNIG01000003">
    <property type="protein sequence ID" value="SDN17926.1"/>
    <property type="molecule type" value="Genomic_DNA"/>
</dbReference>
<feature type="domain" description="Type II secretion system protein GspF" evidence="8">
    <location>
        <begin position="21"/>
        <end position="139"/>
    </location>
</feature>
<dbReference type="InterPro" id="IPR042094">
    <property type="entry name" value="T2SS_GspF_sf"/>
</dbReference>
<evidence type="ECO:0000256" key="4">
    <source>
        <dbReference type="ARBA" id="ARBA00022692"/>
    </source>
</evidence>
<evidence type="ECO:0000256" key="6">
    <source>
        <dbReference type="ARBA" id="ARBA00023136"/>
    </source>
</evidence>
<evidence type="ECO:0000313" key="10">
    <source>
        <dbReference type="Proteomes" id="UP000199334"/>
    </source>
</evidence>
<feature type="transmembrane region" description="Helical" evidence="7">
    <location>
        <begin position="159"/>
        <end position="185"/>
    </location>
</feature>
<dbReference type="GO" id="GO:0005886">
    <property type="term" value="C:plasma membrane"/>
    <property type="evidence" value="ECO:0007669"/>
    <property type="project" value="UniProtKB-SubCell"/>
</dbReference>
<dbReference type="Proteomes" id="UP000199334">
    <property type="component" value="Unassembled WGS sequence"/>
</dbReference>
<dbReference type="OrthoDB" id="2974223at2"/>
<dbReference type="InterPro" id="IPR003004">
    <property type="entry name" value="GspF/PilC"/>
</dbReference>
<dbReference type="PANTHER" id="PTHR30012">
    <property type="entry name" value="GENERAL SECRETION PATHWAY PROTEIN"/>
    <property type="match status" value="1"/>
</dbReference>
<comment type="similarity">
    <text evidence="2">Belongs to the GSP F family.</text>
</comment>
<protein>
    <submittedName>
        <fullName evidence="9">Type II secretory pathway, component PulF</fullName>
    </submittedName>
</protein>
<feature type="transmembrane region" description="Helical" evidence="7">
    <location>
        <begin position="120"/>
        <end position="139"/>
    </location>
</feature>
<keyword evidence="10" id="KW-1185">Reference proteome</keyword>
<evidence type="ECO:0000256" key="1">
    <source>
        <dbReference type="ARBA" id="ARBA00004651"/>
    </source>
</evidence>
<evidence type="ECO:0000313" key="9">
    <source>
        <dbReference type="EMBL" id="SDN17926.1"/>
    </source>
</evidence>
<evidence type="ECO:0000256" key="5">
    <source>
        <dbReference type="ARBA" id="ARBA00022989"/>
    </source>
</evidence>
<name>A0A1G9ZBF0_9BACI</name>
<dbReference type="Pfam" id="PF00482">
    <property type="entry name" value="T2SSF"/>
    <property type="match status" value="2"/>
</dbReference>
<keyword evidence="5 7" id="KW-1133">Transmembrane helix</keyword>
<reference evidence="9 10" key="1">
    <citation type="submission" date="2016-10" db="EMBL/GenBank/DDBJ databases">
        <authorList>
            <person name="de Groot N.N."/>
        </authorList>
    </citation>
    <scope>NUCLEOTIDE SEQUENCE [LARGE SCALE GENOMIC DNA]</scope>
    <source>
        <strain evidence="9 10">CGMCC 1.3442</strain>
    </source>
</reference>
<organism evidence="9 10">
    <name type="scientific">Tenuibacillus multivorans</name>
    <dbReference type="NCBI Taxonomy" id="237069"/>
    <lineage>
        <taxon>Bacteria</taxon>
        <taxon>Bacillati</taxon>
        <taxon>Bacillota</taxon>
        <taxon>Bacilli</taxon>
        <taxon>Bacillales</taxon>
        <taxon>Bacillaceae</taxon>
        <taxon>Tenuibacillus</taxon>
    </lineage>
</organism>
<dbReference type="RefSeq" id="WP_093856079.1">
    <property type="nucleotide sequence ID" value="NZ_BJVZ01000011.1"/>
</dbReference>
<proteinExistence type="inferred from homology"/>
<sequence>MPLVTLTFRRKSLPIAKQILFLNRLAKLLMKQYTMKQALEFMLYDPQLKNIAFSFFDFLQNGRSIDDCFKLTYFHPLVIAFMSFSKESGHISEHLMSCAQILKMKEDLENKLKRVSRYPLLLSIVSVFVFIGMNVYLLPVFTNTFESFGQTESLKSFELIINIFNYLFIGVMMVVAIVLVILLYVRRLEIEKKIKMIRQIPYLSNIYKLLVSMQLSYQIFAILDSGKTIREALQLLNEQNELKIVKHYARLLINQLAQGRSLFESFDVLELVQEDLKWLIKRSDQEGTLSQDLQTYSQLLIETIEHKAKQSILWVQPIFYLIMGVLIVAIYIFTLFPIYQLMQQI</sequence>
<dbReference type="Gene3D" id="1.20.81.30">
    <property type="entry name" value="Type II secretion system (T2SS), domain F"/>
    <property type="match status" value="2"/>
</dbReference>
<comment type="subcellular location">
    <subcellularLocation>
        <location evidence="1">Cell membrane</location>
        <topology evidence="1">Multi-pass membrane protein</topology>
    </subcellularLocation>
</comment>
<accession>A0A1G9ZBF0</accession>
<evidence type="ECO:0000259" key="8">
    <source>
        <dbReference type="Pfam" id="PF00482"/>
    </source>
</evidence>
<keyword evidence="6 7" id="KW-0472">Membrane</keyword>
<evidence type="ECO:0000256" key="2">
    <source>
        <dbReference type="ARBA" id="ARBA00005745"/>
    </source>
</evidence>
<feature type="domain" description="Type II secretion system protein GspF" evidence="8">
    <location>
        <begin position="218"/>
        <end position="337"/>
    </location>
</feature>
<dbReference type="InterPro" id="IPR018076">
    <property type="entry name" value="T2SS_GspF_dom"/>
</dbReference>
<evidence type="ECO:0000256" key="3">
    <source>
        <dbReference type="ARBA" id="ARBA00022475"/>
    </source>
</evidence>
<gene>
    <name evidence="9" type="ORF">SAMN05216498_1596</name>
</gene>
<keyword evidence="3" id="KW-1003">Cell membrane</keyword>
<evidence type="ECO:0000256" key="7">
    <source>
        <dbReference type="SAM" id="Phobius"/>
    </source>
</evidence>
<feature type="transmembrane region" description="Helical" evidence="7">
    <location>
        <begin position="318"/>
        <end position="339"/>
    </location>
</feature>
<dbReference type="AlphaFoldDB" id="A0A1G9ZBF0"/>